<dbReference type="Proteomes" id="UP000664601">
    <property type="component" value="Unassembled WGS sequence"/>
</dbReference>
<comment type="caution">
    <text evidence="1">The sequence shown here is derived from an EMBL/GenBank/DDBJ whole genome shotgun (WGS) entry which is preliminary data.</text>
</comment>
<dbReference type="RefSeq" id="WP_207675727.1">
    <property type="nucleotide sequence ID" value="NZ_JAFREM010000041.1"/>
</dbReference>
<gene>
    <name evidence="1" type="ORF">JZO70_21375</name>
</gene>
<evidence type="ECO:0000313" key="1">
    <source>
        <dbReference type="EMBL" id="MBO1308739.1"/>
    </source>
</evidence>
<accession>A0ABS3LGG1</accession>
<organism evidence="1 2">
    <name type="scientific">Candidatus Enterococcus moelleringii</name>
    <dbReference type="NCBI Taxonomy" id="2815325"/>
    <lineage>
        <taxon>Bacteria</taxon>
        <taxon>Bacillati</taxon>
        <taxon>Bacillota</taxon>
        <taxon>Bacilli</taxon>
        <taxon>Lactobacillales</taxon>
        <taxon>Enterococcaceae</taxon>
        <taxon>Enterococcus</taxon>
    </lineage>
</organism>
<proteinExistence type="predicted"/>
<keyword evidence="2" id="KW-1185">Reference proteome</keyword>
<evidence type="ECO:0000313" key="2">
    <source>
        <dbReference type="Proteomes" id="UP000664601"/>
    </source>
</evidence>
<dbReference type="EMBL" id="JAFREM010000041">
    <property type="protein sequence ID" value="MBO1308739.1"/>
    <property type="molecule type" value="Genomic_DNA"/>
</dbReference>
<evidence type="ECO:0008006" key="3">
    <source>
        <dbReference type="Google" id="ProtNLM"/>
    </source>
</evidence>
<name>A0ABS3LGG1_9ENTE</name>
<sequence>MKKICFVVYVSNGLHYQSITGAGHFSQIGVINALKKQLSPYYDVYFDPATMEEKPDLLVVPEPFKNYFANSEENILLLPGILFVAKDAKAIKEHIDDYFAEK</sequence>
<reference evidence="1 2" key="1">
    <citation type="submission" date="2021-03" db="EMBL/GenBank/DDBJ databases">
        <title>Enterococcal diversity collection.</title>
        <authorList>
            <person name="Gilmore M.S."/>
            <person name="Schwartzman J."/>
            <person name="Van Tyne D."/>
            <person name="Martin M."/>
            <person name="Earl A.M."/>
            <person name="Manson A.L."/>
            <person name="Straub T."/>
            <person name="Salamzade R."/>
            <person name="Saavedra J."/>
            <person name="Lebreton F."/>
            <person name="Prichula J."/>
            <person name="Schaufler K."/>
            <person name="Gaca A."/>
            <person name="Sgardioli B."/>
            <person name="Wagenaar J."/>
            <person name="Strong T."/>
        </authorList>
    </citation>
    <scope>NUCLEOTIDE SEQUENCE [LARGE SCALE GENOMIC DNA]</scope>
    <source>
        <strain evidence="1 2">669A</strain>
    </source>
</reference>
<protein>
    <recommendedName>
        <fullName evidence="3">PTS EIIB type-3 domain-containing protein</fullName>
    </recommendedName>
</protein>